<accession>A0AAE3KKJ6</accession>
<gene>
    <name evidence="1" type="ORF">NJ959_03905</name>
</gene>
<dbReference type="RefSeq" id="WP_254010431.1">
    <property type="nucleotide sequence ID" value="NZ_JAMZMM010000021.1"/>
</dbReference>
<dbReference type="Proteomes" id="UP001204953">
    <property type="component" value="Unassembled WGS sequence"/>
</dbReference>
<proteinExistence type="predicted"/>
<sequence>MSDNNDWEQICDKVQHRLRETTPLTVQKAKVLRAEFLKYLTNAHNEGILTNKIHEIHNLLKLDRAAEYGKEIFEIIGGQRNFKRSKDIPHFERFDKCWFDFAILVDETQKPAEIIGFNFEMRFPEESSVRFIRFDLNLPNHDNEARNLRFHFHPGSDDFMIHSPPMSPLEILHLFLYGLSIPGKHRSP</sequence>
<reference evidence="1" key="1">
    <citation type="submission" date="2022-06" db="EMBL/GenBank/DDBJ databases">
        <title>New cyanobacteria of genus Symplocastrum in benthos of Lake Baikal.</title>
        <authorList>
            <person name="Sorokovikova E."/>
            <person name="Tikhonova I."/>
            <person name="Krasnopeev A."/>
            <person name="Evseev P."/>
            <person name="Gladkikh A."/>
            <person name="Belykh O."/>
        </authorList>
    </citation>
    <scope>NUCLEOTIDE SEQUENCE</scope>
    <source>
        <strain evidence="1">BBK-W-15</strain>
    </source>
</reference>
<protein>
    <submittedName>
        <fullName evidence="1">Uncharacterized protein</fullName>
    </submittedName>
</protein>
<evidence type="ECO:0000313" key="2">
    <source>
        <dbReference type="Proteomes" id="UP001204953"/>
    </source>
</evidence>
<organism evidence="1 2">
    <name type="scientific">Limnofasciculus baicalensis BBK-W-15</name>
    <dbReference type="NCBI Taxonomy" id="2699891"/>
    <lineage>
        <taxon>Bacteria</taxon>
        <taxon>Bacillati</taxon>
        <taxon>Cyanobacteriota</taxon>
        <taxon>Cyanophyceae</taxon>
        <taxon>Coleofasciculales</taxon>
        <taxon>Coleofasciculaceae</taxon>
        <taxon>Limnofasciculus</taxon>
        <taxon>Limnofasciculus baicalensis</taxon>
    </lineage>
</organism>
<comment type="caution">
    <text evidence="1">The sequence shown here is derived from an EMBL/GenBank/DDBJ whole genome shotgun (WGS) entry which is preliminary data.</text>
</comment>
<name>A0AAE3KKJ6_9CYAN</name>
<dbReference type="AlphaFoldDB" id="A0AAE3KKJ6"/>
<keyword evidence="2" id="KW-1185">Reference proteome</keyword>
<dbReference type="EMBL" id="JAMZMM010000021">
    <property type="protein sequence ID" value="MCP2727620.1"/>
    <property type="molecule type" value="Genomic_DNA"/>
</dbReference>
<evidence type="ECO:0000313" key="1">
    <source>
        <dbReference type="EMBL" id="MCP2727620.1"/>
    </source>
</evidence>